<reference evidence="2" key="1">
    <citation type="submission" date="2022-05" db="EMBL/GenBank/DDBJ databases">
        <title>An RpoN-dependent PEP-CTERM gene is involved in floc formation of an Aquincola tertiaricarbonis strain.</title>
        <authorList>
            <person name="Qiu D."/>
            <person name="Xia M."/>
        </authorList>
    </citation>
    <scope>NUCLEOTIDE SEQUENCE</scope>
    <source>
        <strain evidence="2">RN12</strain>
    </source>
</reference>
<evidence type="ECO:0000256" key="1">
    <source>
        <dbReference type="SAM" id="MobiDB-lite"/>
    </source>
</evidence>
<dbReference type="EMBL" id="CP097635">
    <property type="protein sequence ID" value="URI08061.1"/>
    <property type="molecule type" value="Genomic_DNA"/>
</dbReference>
<name>A0ABY4SAJ7_AQUTE</name>
<dbReference type="Proteomes" id="UP001056201">
    <property type="component" value="Chromosome 1"/>
</dbReference>
<accession>A0ABY4SAJ7</accession>
<evidence type="ECO:0000313" key="3">
    <source>
        <dbReference type="Proteomes" id="UP001056201"/>
    </source>
</evidence>
<gene>
    <name evidence="2" type="ORF">MW290_05635</name>
</gene>
<proteinExistence type="predicted"/>
<evidence type="ECO:0000313" key="2">
    <source>
        <dbReference type="EMBL" id="URI08061.1"/>
    </source>
</evidence>
<organism evidence="2 3">
    <name type="scientific">Aquincola tertiaricarbonis</name>
    <dbReference type="NCBI Taxonomy" id="391953"/>
    <lineage>
        <taxon>Bacteria</taxon>
        <taxon>Pseudomonadati</taxon>
        <taxon>Pseudomonadota</taxon>
        <taxon>Betaproteobacteria</taxon>
        <taxon>Burkholderiales</taxon>
        <taxon>Sphaerotilaceae</taxon>
        <taxon>Aquincola</taxon>
    </lineage>
</organism>
<keyword evidence="3" id="KW-1185">Reference proteome</keyword>
<feature type="region of interest" description="Disordered" evidence="1">
    <location>
        <begin position="121"/>
        <end position="146"/>
    </location>
</feature>
<dbReference type="RefSeq" id="WP_250196283.1">
    <property type="nucleotide sequence ID" value="NZ_CP097635.1"/>
</dbReference>
<sequence length="146" mass="15580">MSRTVIGVFDRPEGVDRAQHTLQAAGFDERQIHVTGRPGGSTVGATHNEEGVMSSVRSFLADLFSQPDSEPETARYAQAMRLGWTLVKVEAQDQQVDAAALALKQAGAVDIEAKAQEWRADGWSEGLATPRATGAAPNGDPVDPRP</sequence>
<protein>
    <submittedName>
        <fullName evidence="2">General stress protein</fullName>
    </submittedName>
</protein>